<proteinExistence type="predicted"/>
<keyword evidence="2" id="KW-0472">Membrane</keyword>
<organism evidence="5 6">
    <name type="scientific">Paragonimus westermani</name>
    <dbReference type="NCBI Taxonomy" id="34504"/>
    <lineage>
        <taxon>Eukaryota</taxon>
        <taxon>Metazoa</taxon>
        <taxon>Spiralia</taxon>
        <taxon>Lophotrochozoa</taxon>
        <taxon>Platyhelminthes</taxon>
        <taxon>Trematoda</taxon>
        <taxon>Digenea</taxon>
        <taxon>Plagiorchiida</taxon>
        <taxon>Troglotremata</taxon>
        <taxon>Troglotrematidae</taxon>
        <taxon>Paragonimus</taxon>
    </lineage>
</organism>
<dbReference type="GO" id="GO:0007155">
    <property type="term" value="P:cell adhesion"/>
    <property type="evidence" value="ECO:0007669"/>
    <property type="project" value="InterPro"/>
</dbReference>
<dbReference type="OrthoDB" id="6275712at2759"/>
<keyword evidence="4" id="KW-0732">Signal</keyword>
<sequence>MDLVYSYLVVFSWASQSSAAPVSPFGNEMDCSVAEECSPGTTVCDLERVFHGLGLGVTNVHKEINMKIGLQPTPFQVTILNDAKTFTIVGTKLLVKGRVDREKYILEKQCVKNQGTHNENPLIEGTDEDYPFQFACVINLELAILQTSHGLQPTFIHVPVYIRDVNDHAPRFDQHTSGLWFEVDEDISSVNSNPMFDISANAATQMIQKRELVTLPLAVDMDFGENGTVTYSLEDATITVMLIEFLKSIQMWETVGLGQEFGILRGING</sequence>
<keyword evidence="6" id="KW-1185">Reference proteome</keyword>
<dbReference type="Gene3D" id="2.60.40.60">
    <property type="entry name" value="Cadherins"/>
    <property type="match status" value="2"/>
</dbReference>
<dbReference type="PANTHER" id="PTHR24028">
    <property type="entry name" value="CADHERIN-87A"/>
    <property type="match status" value="1"/>
</dbReference>
<reference evidence="5 6" key="1">
    <citation type="submission" date="2019-07" db="EMBL/GenBank/DDBJ databases">
        <title>Annotation for the trematode Paragonimus westermani.</title>
        <authorList>
            <person name="Choi Y.-J."/>
        </authorList>
    </citation>
    <scope>NUCLEOTIDE SEQUENCE [LARGE SCALE GENOMIC DNA]</scope>
    <source>
        <strain evidence="5">180907_Pwestermani</strain>
    </source>
</reference>
<evidence type="ECO:0008006" key="7">
    <source>
        <dbReference type="Google" id="ProtNLM"/>
    </source>
</evidence>
<dbReference type="PANTHER" id="PTHR24028:SF328">
    <property type="entry name" value="CADHERIN-3"/>
    <property type="match status" value="1"/>
</dbReference>
<feature type="chain" id="PRO_5035926575" description="Cadherin domain-containing protein" evidence="4">
    <location>
        <begin position="20"/>
        <end position="269"/>
    </location>
</feature>
<evidence type="ECO:0000313" key="6">
    <source>
        <dbReference type="Proteomes" id="UP000699462"/>
    </source>
</evidence>
<evidence type="ECO:0000256" key="4">
    <source>
        <dbReference type="SAM" id="SignalP"/>
    </source>
</evidence>
<evidence type="ECO:0000313" key="5">
    <source>
        <dbReference type="EMBL" id="KAF8568475.1"/>
    </source>
</evidence>
<keyword evidence="3" id="KW-0325">Glycoprotein</keyword>
<evidence type="ECO:0000256" key="2">
    <source>
        <dbReference type="ARBA" id="ARBA00023136"/>
    </source>
</evidence>
<dbReference type="InterPro" id="IPR050174">
    <property type="entry name" value="Protocadherin/Cadherin-CA"/>
</dbReference>
<dbReference type="AlphaFoldDB" id="A0A8T0DKQ0"/>
<gene>
    <name evidence="5" type="ORF">P879_05440</name>
</gene>
<dbReference type="PROSITE" id="PS00232">
    <property type="entry name" value="CADHERIN_1"/>
    <property type="match status" value="1"/>
</dbReference>
<dbReference type="GO" id="GO:0005886">
    <property type="term" value="C:plasma membrane"/>
    <property type="evidence" value="ECO:0007669"/>
    <property type="project" value="InterPro"/>
</dbReference>
<evidence type="ECO:0000256" key="3">
    <source>
        <dbReference type="ARBA" id="ARBA00023180"/>
    </source>
</evidence>
<dbReference type="InterPro" id="IPR020894">
    <property type="entry name" value="Cadherin_CS"/>
</dbReference>
<protein>
    <recommendedName>
        <fullName evidence="7">Cadherin domain-containing protein</fullName>
    </recommendedName>
</protein>
<dbReference type="Proteomes" id="UP000699462">
    <property type="component" value="Unassembled WGS sequence"/>
</dbReference>
<name>A0A8T0DKQ0_9TREM</name>
<accession>A0A8T0DKQ0</accession>
<feature type="signal peptide" evidence="4">
    <location>
        <begin position="1"/>
        <end position="19"/>
    </location>
</feature>
<dbReference type="EMBL" id="JTDF01002760">
    <property type="protein sequence ID" value="KAF8568475.1"/>
    <property type="molecule type" value="Genomic_DNA"/>
</dbReference>
<evidence type="ECO:0000256" key="1">
    <source>
        <dbReference type="ARBA" id="ARBA00004370"/>
    </source>
</evidence>
<comment type="subcellular location">
    <subcellularLocation>
        <location evidence="1">Membrane</location>
    </subcellularLocation>
</comment>
<comment type="caution">
    <text evidence="5">The sequence shown here is derived from an EMBL/GenBank/DDBJ whole genome shotgun (WGS) entry which is preliminary data.</text>
</comment>